<reference evidence="1 2" key="1">
    <citation type="journal article" date="2022" name="G3 (Bethesda)">
        <title>Whole-genome sequence and methylome profiling of the almond [Prunus dulcis (Mill.) D.A. Webb] cultivar 'Nonpareil'.</title>
        <authorList>
            <person name="D'Amico-Willman K.M."/>
            <person name="Ouma W.Z."/>
            <person name="Meulia T."/>
            <person name="Sideli G.M."/>
            <person name="Gradziel T.M."/>
            <person name="Fresnedo-Ramirez J."/>
        </authorList>
    </citation>
    <scope>NUCLEOTIDE SEQUENCE [LARGE SCALE GENOMIC DNA]</scope>
    <source>
        <strain evidence="1">Clone GOH B32 T37-40</strain>
    </source>
</reference>
<accession>A0AAD4Z6C7</accession>
<protein>
    <submittedName>
        <fullName evidence="1">Uncharacterized protein</fullName>
    </submittedName>
</protein>
<dbReference type="Proteomes" id="UP001054821">
    <property type="component" value="Chromosome 4"/>
</dbReference>
<evidence type="ECO:0000313" key="1">
    <source>
        <dbReference type="EMBL" id="KAI5333638.1"/>
    </source>
</evidence>
<keyword evidence="2" id="KW-1185">Reference proteome</keyword>
<dbReference type="EMBL" id="JAJFAZ020000004">
    <property type="protein sequence ID" value="KAI5333638.1"/>
    <property type="molecule type" value="Genomic_DNA"/>
</dbReference>
<comment type="caution">
    <text evidence="1">The sequence shown here is derived from an EMBL/GenBank/DDBJ whole genome shotgun (WGS) entry which is preliminary data.</text>
</comment>
<organism evidence="1 2">
    <name type="scientific">Prunus dulcis</name>
    <name type="common">Almond</name>
    <name type="synonym">Amygdalus dulcis</name>
    <dbReference type="NCBI Taxonomy" id="3755"/>
    <lineage>
        <taxon>Eukaryota</taxon>
        <taxon>Viridiplantae</taxon>
        <taxon>Streptophyta</taxon>
        <taxon>Embryophyta</taxon>
        <taxon>Tracheophyta</taxon>
        <taxon>Spermatophyta</taxon>
        <taxon>Magnoliopsida</taxon>
        <taxon>eudicotyledons</taxon>
        <taxon>Gunneridae</taxon>
        <taxon>Pentapetalae</taxon>
        <taxon>rosids</taxon>
        <taxon>fabids</taxon>
        <taxon>Rosales</taxon>
        <taxon>Rosaceae</taxon>
        <taxon>Amygdaloideae</taxon>
        <taxon>Amygdaleae</taxon>
        <taxon>Prunus</taxon>
    </lineage>
</organism>
<dbReference type="AlphaFoldDB" id="A0AAD4Z6C7"/>
<name>A0AAD4Z6C7_PRUDU</name>
<evidence type="ECO:0000313" key="2">
    <source>
        <dbReference type="Proteomes" id="UP001054821"/>
    </source>
</evidence>
<sequence>MGLRHVSRLTHFPGRHGKVREFSHEKIEKLGAGPLPSTLCASDVGRPMPIYSSFGRSTVSNMGSHSLFHAPKED</sequence>
<gene>
    <name evidence="1" type="ORF">L3X38_023770</name>
</gene>
<proteinExistence type="predicted"/>